<keyword evidence="2" id="KW-0812">Transmembrane</keyword>
<keyword evidence="2" id="KW-0472">Membrane</keyword>
<dbReference type="Proteomes" id="UP001156921">
    <property type="component" value="Unassembled WGS sequence"/>
</dbReference>
<protein>
    <recommendedName>
        <fullName evidence="5">Low affinity iron permease family protein</fullName>
    </recommendedName>
</protein>
<comment type="caution">
    <text evidence="3">The sequence shown here is derived from an EMBL/GenBank/DDBJ whole genome shotgun (WGS) entry which is preliminary data.</text>
</comment>
<dbReference type="EMBL" id="BSOY01000006">
    <property type="protein sequence ID" value="GLS00465.1"/>
    <property type="molecule type" value="Genomic_DNA"/>
</dbReference>
<proteinExistence type="predicted"/>
<gene>
    <name evidence="3" type="ORF">GCM10007859_04710</name>
</gene>
<dbReference type="InterPro" id="IPR007251">
    <property type="entry name" value="Iron_permease_Fet4"/>
</dbReference>
<evidence type="ECO:0000256" key="2">
    <source>
        <dbReference type="SAM" id="Phobius"/>
    </source>
</evidence>
<sequence length="141" mass="15582">MGDDRNKLETWGCRVSSGVADLSAHPFAQIALIAFCFAWFALRLPVEILTAALSILAITLTQMVLNQQKERSADAHRRDVALHAKLDELVHASRRARNDLMGAEELDEEEIARLKQAMRPDREAVSQDCSAAPRERATGSG</sequence>
<keyword evidence="2" id="KW-1133">Transmembrane helix</keyword>
<evidence type="ECO:0008006" key="5">
    <source>
        <dbReference type="Google" id="ProtNLM"/>
    </source>
</evidence>
<feature type="region of interest" description="Disordered" evidence="1">
    <location>
        <begin position="117"/>
        <end position="141"/>
    </location>
</feature>
<organism evidence="3 4">
    <name type="scientific">Brevundimonas denitrificans</name>
    <dbReference type="NCBI Taxonomy" id="1443434"/>
    <lineage>
        <taxon>Bacteria</taxon>
        <taxon>Pseudomonadati</taxon>
        <taxon>Pseudomonadota</taxon>
        <taxon>Alphaproteobacteria</taxon>
        <taxon>Caulobacterales</taxon>
        <taxon>Caulobacteraceae</taxon>
        <taxon>Brevundimonas</taxon>
    </lineage>
</organism>
<keyword evidence="4" id="KW-1185">Reference proteome</keyword>
<evidence type="ECO:0000256" key="1">
    <source>
        <dbReference type="SAM" id="MobiDB-lite"/>
    </source>
</evidence>
<accession>A0ABQ6BEL5</accession>
<evidence type="ECO:0000313" key="4">
    <source>
        <dbReference type="Proteomes" id="UP001156921"/>
    </source>
</evidence>
<dbReference type="Pfam" id="PF04120">
    <property type="entry name" value="Iron_permease"/>
    <property type="match status" value="1"/>
</dbReference>
<feature type="transmembrane region" description="Helical" evidence="2">
    <location>
        <begin position="48"/>
        <end position="65"/>
    </location>
</feature>
<evidence type="ECO:0000313" key="3">
    <source>
        <dbReference type="EMBL" id="GLS00465.1"/>
    </source>
</evidence>
<reference evidence="4" key="1">
    <citation type="journal article" date="2019" name="Int. J. Syst. Evol. Microbiol.">
        <title>The Global Catalogue of Microorganisms (GCM) 10K type strain sequencing project: providing services to taxonomists for standard genome sequencing and annotation.</title>
        <authorList>
            <consortium name="The Broad Institute Genomics Platform"/>
            <consortium name="The Broad Institute Genome Sequencing Center for Infectious Disease"/>
            <person name="Wu L."/>
            <person name="Ma J."/>
        </authorList>
    </citation>
    <scope>NUCLEOTIDE SEQUENCE [LARGE SCALE GENOMIC DNA]</scope>
    <source>
        <strain evidence="4">NBRC 110107</strain>
    </source>
</reference>
<name>A0ABQ6BEL5_9CAUL</name>